<feature type="compositionally biased region" description="Pro residues" evidence="1">
    <location>
        <begin position="20"/>
        <end position="31"/>
    </location>
</feature>
<feature type="compositionally biased region" description="Polar residues" evidence="1">
    <location>
        <begin position="169"/>
        <end position="178"/>
    </location>
</feature>
<feature type="compositionally biased region" description="Polar residues" evidence="1">
    <location>
        <begin position="87"/>
        <end position="101"/>
    </location>
</feature>
<protein>
    <submittedName>
        <fullName evidence="2">Uncharacterized protein</fullName>
    </submittedName>
</protein>
<dbReference type="Gramene" id="LPERR01G02200.1">
    <property type="protein sequence ID" value="LPERR01G02200.1"/>
    <property type="gene ID" value="LPERR01G02200"/>
</dbReference>
<evidence type="ECO:0000313" key="3">
    <source>
        <dbReference type="Proteomes" id="UP000032180"/>
    </source>
</evidence>
<dbReference type="Proteomes" id="UP000032180">
    <property type="component" value="Chromosome 1"/>
</dbReference>
<dbReference type="HOGENOM" id="CLU_1512727_0_0_1"/>
<accession>A0A0D9UWI4</accession>
<organism evidence="2 3">
    <name type="scientific">Leersia perrieri</name>
    <dbReference type="NCBI Taxonomy" id="77586"/>
    <lineage>
        <taxon>Eukaryota</taxon>
        <taxon>Viridiplantae</taxon>
        <taxon>Streptophyta</taxon>
        <taxon>Embryophyta</taxon>
        <taxon>Tracheophyta</taxon>
        <taxon>Spermatophyta</taxon>
        <taxon>Magnoliopsida</taxon>
        <taxon>Liliopsida</taxon>
        <taxon>Poales</taxon>
        <taxon>Poaceae</taxon>
        <taxon>BOP clade</taxon>
        <taxon>Oryzoideae</taxon>
        <taxon>Oryzeae</taxon>
        <taxon>Oryzinae</taxon>
        <taxon>Leersia</taxon>
    </lineage>
</organism>
<feature type="region of interest" description="Disordered" evidence="1">
    <location>
        <begin position="76"/>
        <end position="124"/>
    </location>
</feature>
<reference evidence="2" key="3">
    <citation type="submission" date="2015-04" db="UniProtKB">
        <authorList>
            <consortium name="EnsemblPlants"/>
        </authorList>
    </citation>
    <scope>IDENTIFICATION</scope>
</reference>
<feature type="compositionally biased region" description="Basic and acidic residues" evidence="1">
    <location>
        <begin position="155"/>
        <end position="165"/>
    </location>
</feature>
<name>A0A0D9UWI4_9ORYZ</name>
<proteinExistence type="predicted"/>
<reference evidence="3" key="2">
    <citation type="submission" date="2013-12" db="EMBL/GenBank/DDBJ databases">
        <authorList>
            <person name="Yu Y."/>
            <person name="Lee S."/>
            <person name="de Baynast K."/>
            <person name="Wissotski M."/>
            <person name="Liu L."/>
            <person name="Talag J."/>
            <person name="Goicoechea J."/>
            <person name="Angelova A."/>
            <person name="Jetty R."/>
            <person name="Kudrna D."/>
            <person name="Golser W."/>
            <person name="Rivera L."/>
            <person name="Zhang J."/>
            <person name="Wing R."/>
        </authorList>
    </citation>
    <scope>NUCLEOTIDE SEQUENCE</scope>
</reference>
<feature type="compositionally biased region" description="Basic and acidic residues" evidence="1">
    <location>
        <begin position="108"/>
        <end position="124"/>
    </location>
</feature>
<evidence type="ECO:0000256" key="1">
    <source>
        <dbReference type="SAM" id="MobiDB-lite"/>
    </source>
</evidence>
<evidence type="ECO:0000313" key="2">
    <source>
        <dbReference type="EnsemblPlants" id="LPERR01G02200.1"/>
    </source>
</evidence>
<dbReference type="AlphaFoldDB" id="A0A0D9UWI4"/>
<reference evidence="2 3" key="1">
    <citation type="submission" date="2012-08" db="EMBL/GenBank/DDBJ databases">
        <title>Oryza genome evolution.</title>
        <authorList>
            <person name="Wing R.A."/>
        </authorList>
    </citation>
    <scope>NUCLEOTIDE SEQUENCE</scope>
</reference>
<feature type="region of interest" description="Disordered" evidence="1">
    <location>
        <begin position="155"/>
        <end position="178"/>
    </location>
</feature>
<dbReference type="EnsemblPlants" id="LPERR01G02200.1">
    <property type="protein sequence ID" value="LPERR01G02200.1"/>
    <property type="gene ID" value="LPERR01G02200"/>
</dbReference>
<keyword evidence="3" id="KW-1185">Reference proteome</keyword>
<feature type="compositionally biased region" description="Low complexity" evidence="1">
    <location>
        <begin position="7"/>
        <end position="19"/>
    </location>
</feature>
<feature type="region of interest" description="Disordered" evidence="1">
    <location>
        <begin position="1"/>
        <end position="36"/>
    </location>
</feature>
<sequence>MGQDFRASSPLSPSLSPWPVASPPRPPPQPPAAAVTPRDLVALSGFGCYATGIRGGNRPNRPHWWVAAMRSCPGKETAVANGAGRASASTTRTPRQGQARQAKTKLAAADRDTEDKESYTDKQLKLQRSRRRDFSLERMEPCVWMDSDFDHSIPWRRRSDGRCDGDGILQTQSHRGWA</sequence>